<name>A0ABQ0VX83_9BACI</name>
<sequence length="65" mass="7328">MKIDKNGILQYIIYSLTAFLAAFVTSLFVDIDNSINPWPIAIGTFVLITLIRLSWILVGKNTKNK</sequence>
<accession>A0ABQ0VX83</accession>
<keyword evidence="3" id="KW-1185">Reference proteome</keyword>
<dbReference type="EMBL" id="BJWJ01000015">
    <property type="protein sequence ID" value="GEM04700.1"/>
    <property type="molecule type" value="Genomic_DNA"/>
</dbReference>
<keyword evidence="1" id="KW-0812">Transmembrane</keyword>
<organism evidence="2 3">
    <name type="scientific">Halolactibacillus miurensis</name>
    <dbReference type="NCBI Taxonomy" id="306541"/>
    <lineage>
        <taxon>Bacteria</taxon>
        <taxon>Bacillati</taxon>
        <taxon>Bacillota</taxon>
        <taxon>Bacilli</taxon>
        <taxon>Bacillales</taxon>
        <taxon>Bacillaceae</taxon>
        <taxon>Halolactibacillus</taxon>
    </lineage>
</organism>
<evidence type="ECO:0000313" key="2">
    <source>
        <dbReference type="EMBL" id="GEM04700.1"/>
    </source>
</evidence>
<evidence type="ECO:0000313" key="3">
    <source>
        <dbReference type="Proteomes" id="UP000321773"/>
    </source>
</evidence>
<keyword evidence="1" id="KW-1133">Transmembrane helix</keyword>
<gene>
    <name evidence="2" type="ORF">HMI01_16880</name>
</gene>
<feature type="transmembrane region" description="Helical" evidence="1">
    <location>
        <begin position="37"/>
        <end position="58"/>
    </location>
</feature>
<comment type="caution">
    <text evidence="2">The sequence shown here is derived from an EMBL/GenBank/DDBJ whole genome shotgun (WGS) entry which is preliminary data.</text>
</comment>
<feature type="transmembrane region" description="Helical" evidence="1">
    <location>
        <begin position="12"/>
        <end position="31"/>
    </location>
</feature>
<protein>
    <submittedName>
        <fullName evidence="2">Uncharacterized protein</fullName>
    </submittedName>
</protein>
<dbReference type="Proteomes" id="UP000321773">
    <property type="component" value="Unassembled WGS sequence"/>
</dbReference>
<evidence type="ECO:0000256" key="1">
    <source>
        <dbReference type="SAM" id="Phobius"/>
    </source>
</evidence>
<reference evidence="2 3" key="1">
    <citation type="submission" date="2019-07" db="EMBL/GenBank/DDBJ databases">
        <title>Whole genome shotgun sequence of Halolactibacillus miurensis NBRC 100873.</title>
        <authorList>
            <person name="Hosoyama A."/>
            <person name="Uohara A."/>
            <person name="Ohji S."/>
            <person name="Ichikawa N."/>
        </authorList>
    </citation>
    <scope>NUCLEOTIDE SEQUENCE [LARGE SCALE GENOMIC DNA]</scope>
    <source>
        <strain evidence="2 3">NBRC 100873</strain>
    </source>
</reference>
<keyword evidence="1" id="KW-0472">Membrane</keyword>
<proteinExistence type="predicted"/>